<name>A0ABP7V2B8_9ACTN</name>
<dbReference type="Proteomes" id="UP001500683">
    <property type="component" value="Unassembled WGS sequence"/>
</dbReference>
<evidence type="ECO:0000313" key="11">
    <source>
        <dbReference type="Proteomes" id="UP001500683"/>
    </source>
</evidence>
<feature type="transmembrane region" description="Helical" evidence="9">
    <location>
        <begin position="51"/>
        <end position="73"/>
    </location>
</feature>
<evidence type="ECO:0000256" key="7">
    <source>
        <dbReference type="ARBA" id="ARBA00023136"/>
    </source>
</evidence>
<gene>
    <name evidence="10" type="ORF">GCM10022214_07640</name>
</gene>
<dbReference type="RefSeq" id="WP_344940599.1">
    <property type="nucleotide sequence ID" value="NZ_BAAAZG010000001.1"/>
</dbReference>
<dbReference type="Pfam" id="PF01594">
    <property type="entry name" value="AI-2E_transport"/>
    <property type="match status" value="1"/>
</dbReference>
<comment type="similarity">
    <text evidence="2">Belongs to the autoinducer-2 exporter (AI-2E) (TC 2.A.86) family.</text>
</comment>
<keyword evidence="5 9" id="KW-0812">Transmembrane</keyword>
<evidence type="ECO:0000256" key="2">
    <source>
        <dbReference type="ARBA" id="ARBA00009773"/>
    </source>
</evidence>
<evidence type="ECO:0000256" key="8">
    <source>
        <dbReference type="SAM" id="MobiDB-lite"/>
    </source>
</evidence>
<protein>
    <submittedName>
        <fullName evidence="10">AI-2E family transporter</fullName>
    </submittedName>
</protein>
<keyword evidence="6 9" id="KW-1133">Transmembrane helix</keyword>
<dbReference type="PANTHER" id="PTHR21716">
    <property type="entry name" value="TRANSMEMBRANE PROTEIN"/>
    <property type="match status" value="1"/>
</dbReference>
<dbReference type="EMBL" id="BAAAZG010000001">
    <property type="protein sequence ID" value="GAA4057977.1"/>
    <property type="molecule type" value="Genomic_DNA"/>
</dbReference>
<keyword evidence="4" id="KW-1003">Cell membrane</keyword>
<feature type="transmembrane region" description="Helical" evidence="9">
    <location>
        <begin position="320"/>
        <end position="348"/>
    </location>
</feature>
<organism evidence="10 11">
    <name type="scientific">Actinomadura miaoliensis</name>
    <dbReference type="NCBI Taxonomy" id="430685"/>
    <lineage>
        <taxon>Bacteria</taxon>
        <taxon>Bacillati</taxon>
        <taxon>Actinomycetota</taxon>
        <taxon>Actinomycetes</taxon>
        <taxon>Streptosporangiales</taxon>
        <taxon>Thermomonosporaceae</taxon>
        <taxon>Actinomadura</taxon>
    </lineage>
</organism>
<proteinExistence type="inferred from homology"/>
<dbReference type="PANTHER" id="PTHR21716:SF53">
    <property type="entry name" value="PERMEASE PERM-RELATED"/>
    <property type="match status" value="1"/>
</dbReference>
<accession>A0ABP7V2B8</accession>
<evidence type="ECO:0000313" key="10">
    <source>
        <dbReference type="EMBL" id="GAA4057977.1"/>
    </source>
</evidence>
<evidence type="ECO:0000256" key="4">
    <source>
        <dbReference type="ARBA" id="ARBA00022475"/>
    </source>
</evidence>
<comment type="caution">
    <text evidence="10">The sequence shown here is derived from an EMBL/GenBank/DDBJ whole genome shotgun (WGS) entry which is preliminary data.</text>
</comment>
<feature type="compositionally biased region" description="Low complexity" evidence="8">
    <location>
        <begin position="362"/>
        <end position="405"/>
    </location>
</feature>
<reference evidence="11" key="1">
    <citation type="journal article" date="2019" name="Int. J. Syst. Evol. Microbiol.">
        <title>The Global Catalogue of Microorganisms (GCM) 10K type strain sequencing project: providing services to taxonomists for standard genome sequencing and annotation.</title>
        <authorList>
            <consortium name="The Broad Institute Genomics Platform"/>
            <consortium name="The Broad Institute Genome Sequencing Center for Infectious Disease"/>
            <person name="Wu L."/>
            <person name="Ma J."/>
        </authorList>
    </citation>
    <scope>NUCLEOTIDE SEQUENCE [LARGE SCALE GENOMIC DNA]</scope>
    <source>
        <strain evidence="11">JCM 16702</strain>
    </source>
</reference>
<comment type="subcellular location">
    <subcellularLocation>
        <location evidence="1">Cell membrane</location>
        <topology evidence="1">Multi-pass membrane protein</topology>
    </subcellularLocation>
</comment>
<feature type="transmembrane region" description="Helical" evidence="9">
    <location>
        <begin position="85"/>
        <end position="104"/>
    </location>
</feature>
<sequence>MNEERRDDDTRATGARQVPPSLVTAAGYGWRLIVLAAVVYGLVWICTRLTIVVLPIIVALLLCALLHPVTAWLSRRGLPPLAATWITLLLSLVVLGGVGTYIVIEANAQFPRLATEVQQTGREVQSWLVNGPLHLKTSQLQRYVDEGVKYLEARRGKLASTAVEAGRMTVEFLVAFIFMLFVLFFLLKDGRQIWDWLIGGLGSYRTRVDRAGHAAWRTLSQYVHGTVTVAAIHAVVLAIVLTVLGVPLVAPLAVIIFLGSFIPIIGILVSGTLAVAVTFSAKGLWAALIFLGILLVEQQIEGHLLQPLVVGRWVRLHPLAIIVSLTVGGVLAGIPGAALAVPLAAVIYRAWPALRASPESGTADTAPADSAPARPAAEPTPADPPRAGAAPADPAGADPAPSDAASEGRSRDDPPERGG</sequence>
<dbReference type="InterPro" id="IPR002549">
    <property type="entry name" value="AI-2E-like"/>
</dbReference>
<keyword evidence="7 9" id="KW-0472">Membrane</keyword>
<keyword evidence="3" id="KW-0813">Transport</keyword>
<keyword evidence="11" id="KW-1185">Reference proteome</keyword>
<evidence type="ECO:0000256" key="3">
    <source>
        <dbReference type="ARBA" id="ARBA00022448"/>
    </source>
</evidence>
<feature type="compositionally biased region" description="Basic and acidic residues" evidence="8">
    <location>
        <begin position="406"/>
        <end position="419"/>
    </location>
</feature>
<evidence type="ECO:0000256" key="9">
    <source>
        <dbReference type="SAM" id="Phobius"/>
    </source>
</evidence>
<feature type="region of interest" description="Disordered" evidence="8">
    <location>
        <begin position="358"/>
        <end position="419"/>
    </location>
</feature>
<feature type="transmembrane region" description="Helical" evidence="9">
    <location>
        <begin position="168"/>
        <end position="187"/>
    </location>
</feature>
<evidence type="ECO:0000256" key="5">
    <source>
        <dbReference type="ARBA" id="ARBA00022692"/>
    </source>
</evidence>
<feature type="transmembrane region" description="Helical" evidence="9">
    <location>
        <begin position="252"/>
        <end position="276"/>
    </location>
</feature>
<feature type="transmembrane region" description="Helical" evidence="9">
    <location>
        <begin position="222"/>
        <end position="246"/>
    </location>
</feature>
<evidence type="ECO:0000256" key="1">
    <source>
        <dbReference type="ARBA" id="ARBA00004651"/>
    </source>
</evidence>
<feature type="transmembrane region" description="Helical" evidence="9">
    <location>
        <begin position="21"/>
        <end position="45"/>
    </location>
</feature>
<evidence type="ECO:0000256" key="6">
    <source>
        <dbReference type="ARBA" id="ARBA00022989"/>
    </source>
</evidence>